<feature type="region of interest" description="Disordered" evidence="3">
    <location>
        <begin position="1"/>
        <end position="56"/>
    </location>
</feature>
<evidence type="ECO:0000256" key="3">
    <source>
        <dbReference type="SAM" id="MobiDB-lite"/>
    </source>
</evidence>
<sequence length="298" mass="30660">MSAHASSSATPPLPPPNHPPTSISPTVPSSSSSTQAPSIANMSMISPSLRSPETARQIAEARAALEASMSNIGSSLDRTLQSRAQDLHSNSRQLEKQQKEVEKATEGLRKEGDKLKKVADEGMKKVKELGNVQNWAEMLERDFLLLGETLRLARGESEGGSFTRSESEWETGSEGSGMVDGGKPVGASDGSEGAKTEGNHVVGKDSIYGEAGQRALDADGGTQMGGAANISADRGKGKAVEAFADAARMQSPITAAWGSSTATTTTGSTSDPSSSSAHTAASVASQLSVTAGDTGPLM</sequence>
<feature type="compositionally biased region" description="Polar residues" evidence="3">
    <location>
        <begin position="77"/>
        <end position="92"/>
    </location>
</feature>
<gene>
    <name evidence="4" type="ORF">RSE6_04054</name>
</gene>
<name>A0A1E1M4B8_RHYSE</name>
<accession>A0A1E1M4B8</accession>
<reference evidence="5" key="1">
    <citation type="submission" date="2016-03" db="EMBL/GenBank/DDBJ databases">
        <authorList>
            <person name="Guldener U."/>
        </authorList>
    </citation>
    <scope>NUCLEOTIDE SEQUENCE [LARGE SCALE GENOMIC DNA]</scope>
</reference>
<dbReference type="EMBL" id="FJVC01000156">
    <property type="protein sequence ID" value="CZT43941.1"/>
    <property type="molecule type" value="Genomic_DNA"/>
</dbReference>
<dbReference type="PANTHER" id="PTHR13073">
    <property type="entry name" value="BLOC-1 COMPLEX SUBUNIT 1"/>
    <property type="match status" value="1"/>
</dbReference>
<dbReference type="Proteomes" id="UP000177625">
    <property type="component" value="Unassembled WGS sequence"/>
</dbReference>
<evidence type="ECO:0000256" key="1">
    <source>
        <dbReference type="ARBA" id="ARBA00007133"/>
    </source>
</evidence>
<feature type="compositionally biased region" description="Basic and acidic residues" evidence="3">
    <location>
        <begin position="93"/>
        <end position="113"/>
    </location>
</feature>
<protein>
    <recommendedName>
        <fullName evidence="2">Biogenesis of lysosome-related organelles complex 1 subunit 1</fullName>
    </recommendedName>
</protein>
<proteinExistence type="inferred from homology"/>
<organism evidence="4 5">
    <name type="scientific">Rhynchosporium secalis</name>
    <name type="common">Barley scald fungus</name>
    <dbReference type="NCBI Taxonomy" id="38038"/>
    <lineage>
        <taxon>Eukaryota</taxon>
        <taxon>Fungi</taxon>
        <taxon>Dikarya</taxon>
        <taxon>Ascomycota</taxon>
        <taxon>Pezizomycotina</taxon>
        <taxon>Leotiomycetes</taxon>
        <taxon>Helotiales</taxon>
        <taxon>Ploettnerulaceae</taxon>
        <taxon>Rhynchosporium</taxon>
    </lineage>
</organism>
<feature type="compositionally biased region" description="Polar residues" evidence="3">
    <location>
        <begin position="40"/>
        <end position="51"/>
    </location>
</feature>
<dbReference type="InterPro" id="IPR009395">
    <property type="entry name" value="BLOC1S1"/>
</dbReference>
<feature type="compositionally biased region" description="Low complexity" evidence="3">
    <location>
        <begin position="1"/>
        <end position="10"/>
    </location>
</feature>
<dbReference type="Pfam" id="PF06320">
    <property type="entry name" value="GCN5L1"/>
    <property type="match status" value="1"/>
</dbReference>
<dbReference type="GO" id="GO:0016197">
    <property type="term" value="P:endosomal transport"/>
    <property type="evidence" value="ECO:0007669"/>
    <property type="project" value="TreeGrafter"/>
</dbReference>
<evidence type="ECO:0000313" key="5">
    <source>
        <dbReference type="Proteomes" id="UP000177625"/>
    </source>
</evidence>
<evidence type="ECO:0000313" key="4">
    <source>
        <dbReference type="EMBL" id="CZT43941.1"/>
    </source>
</evidence>
<feature type="compositionally biased region" description="Low complexity" evidence="3">
    <location>
        <begin position="255"/>
        <end position="285"/>
    </location>
</feature>
<dbReference type="AlphaFoldDB" id="A0A1E1M4B8"/>
<dbReference type="PANTHER" id="PTHR13073:SF0">
    <property type="entry name" value="BIOGENESIS OF LYSOSOME-RELATED ORGANELLES COMPLEX 1 SUBUNIT 1"/>
    <property type="match status" value="1"/>
</dbReference>
<evidence type="ECO:0000256" key="2">
    <source>
        <dbReference type="ARBA" id="ARBA00019577"/>
    </source>
</evidence>
<comment type="similarity">
    <text evidence="1">Belongs to the BLOC1S1 family.</text>
</comment>
<dbReference type="GO" id="GO:0031083">
    <property type="term" value="C:BLOC-1 complex"/>
    <property type="evidence" value="ECO:0007669"/>
    <property type="project" value="InterPro"/>
</dbReference>
<feature type="region of interest" description="Disordered" evidence="3">
    <location>
        <begin position="255"/>
        <end position="298"/>
    </location>
</feature>
<feature type="region of interest" description="Disordered" evidence="3">
    <location>
        <begin position="155"/>
        <end position="238"/>
    </location>
</feature>
<feature type="region of interest" description="Disordered" evidence="3">
    <location>
        <begin position="77"/>
        <end position="113"/>
    </location>
</feature>
<feature type="compositionally biased region" description="Gly residues" evidence="3">
    <location>
        <begin position="174"/>
        <end position="184"/>
    </location>
</feature>
<feature type="compositionally biased region" description="Low complexity" evidence="3">
    <location>
        <begin position="20"/>
        <end position="38"/>
    </location>
</feature>
<keyword evidence="5" id="KW-1185">Reference proteome</keyword>